<evidence type="ECO:0008006" key="3">
    <source>
        <dbReference type="Google" id="ProtNLM"/>
    </source>
</evidence>
<evidence type="ECO:0000313" key="1">
    <source>
        <dbReference type="EMBL" id="MFL0299200.1"/>
    </source>
</evidence>
<keyword evidence="2" id="KW-1185">Reference proteome</keyword>
<dbReference type="Proteomes" id="UP001623553">
    <property type="component" value="Unassembled WGS sequence"/>
</dbReference>
<organism evidence="1 2">
    <name type="scientific">Aquirufa novilacunae</name>
    <dbReference type="NCBI Taxonomy" id="3139305"/>
    <lineage>
        <taxon>Bacteria</taxon>
        <taxon>Pseudomonadati</taxon>
        <taxon>Bacteroidota</taxon>
        <taxon>Cytophagia</taxon>
        <taxon>Cytophagales</taxon>
        <taxon>Flectobacillaceae</taxon>
        <taxon>Aquirufa</taxon>
    </lineage>
</organism>
<accession>A0ABW8U2I5</accession>
<dbReference type="EMBL" id="JBEWZF010000003">
    <property type="protein sequence ID" value="MFL0299200.1"/>
    <property type="molecule type" value="Genomic_DNA"/>
</dbReference>
<name>A0ABW8U2I5_9BACT</name>
<dbReference type="PROSITE" id="PS51257">
    <property type="entry name" value="PROKAR_LIPOPROTEIN"/>
    <property type="match status" value="1"/>
</dbReference>
<sequence>MRILSSMFVAFLFVSCLNDKNTPLADQPVVVDTTTIPPIPSTPAANCSADTVYFQQSVLPLITSNCAMSGCHDAISKKDGVILTDYTNIIREVKVSNPTSSDLYKCLNETGEDRMPPAPAAEFSLTQKALVLKWIQQGAKNNSCSNTANCDTVNVTYSATVAPVLKTYCVGCHSAASPSAGIDLSTYAVVKVQAANGRLVGSITHAVGYKPMPSATSKLGSCEINQIQAWITKGMLNN</sequence>
<gene>
    <name evidence="1" type="ORF">AAE961_09990</name>
</gene>
<dbReference type="PANTHER" id="PTHR35889:SF3">
    <property type="entry name" value="F-BOX DOMAIN-CONTAINING PROTEIN"/>
    <property type="match status" value="1"/>
</dbReference>
<proteinExistence type="predicted"/>
<dbReference type="RefSeq" id="WP_406800917.1">
    <property type="nucleotide sequence ID" value="NZ_JBEWZF010000003.1"/>
</dbReference>
<evidence type="ECO:0000313" key="2">
    <source>
        <dbReference type="Proteomes" id="UP001623553"/>
    </source>
</evidence>
<protein>
    <recommendedName>
        <fullName evidence="3">Cytochrome C Planctomycete-type domain-containing protein</fullName>
    </recommendedName>
</protein>
<reference evidence="1 2" key="1">
    <citation type="submission" date="2024-07" db="EMBL/GenBank/DDBJ databases">
        <authorList>
            <person name="Pitt A."/>
            <person name="Hahn M.W."/>
        </authorList>
    </citation>
    <scope>NUCLEOTIDE SEQUENCE [LARGE SCALE GENOMIC DNA]</scope>
    <source>
        <strain evidence="1 2">2-BAHN-186B</strain>
    </source>
</reference>
<dbReference type="PANTHER" id="PTHR35889">
    <property type="entry name" value="CYCLOINULO-OLIGOSACCHARIDE FRUCTANOTRANSFERASE-RELATED"/>
    <property type="match status" value="1"/>
</dbReference>
<comment type="caution">
    <text evidence="1">The sequence shown here is derived from an EMBL/GenBank/DDBJ whole genome shotgun (WGS) entry which is preliminary data.</text>
</comment>